<feature type="domain" description="HTH merR-type" evidence="2">
    <location>
        <begin position="1"/>
        <end position="69"/>
    </location>
</feature>
<name>A0A917FY67_9NOCA</name>
<feature type="compositionally biased region" description="Low complexity" evidence="1">
    <location>
        <begin position="103"/>
        <end position="112"/>
    </location>
</feature>
<organism evidence="3 4">
    <name type="scientific">Rhodococcoides trifolii</name>
    <dbReference type="NCBI Taxonomy" id="908250"/>
    <lineage>
        <taxon>Bacteria</taxon>
        <taxon>Bacillati</taxon>
        <taxon>Actinomycetota</taxon>
        <taxon>Actinomycetes</taxon>
        <taxon>Mycobacteriales</taxon>
        <taxon>Nocardiaceae</taxon>
        <taxon>Rhodococcoides</taxon>
    </lineage>
</organism>
<dbReference type="Gene3D" id="3.40.50.280">
    <property type="entry name" value="Cobalamin-binding domain"/>
    <property type="match status" value="1"/>
</dbReference>
<feature type="region of interest" description="Disordered" evidence="1">
    <location>
        <begin position="91"/>
        <end position="115"/>
    </location>
</feature>
<reference evidence="3" key="2">
    <citation type="submission" date="2020-09" db="EMBL/GenBank/DDBJ databases">
        <authorList>
            <person name="Sun Q."/>
            <person name="Sedlacek I."/>
        </authorList>
    </citation>
    <scope>NUCLEOTIDE SEQUENCE</scope>
    <source>
        <strain evidence="3">CCM 7905</strain>
    </source>
</reference>
<evidence type="ECO:0000313" key="4">
    <source>
        <dbReference type="Proteomes" id="UP000654257"/>
    </source>
</evidence>
<dbReference type="Proteomes" id="UP000654257">
    <property type="component" value="Unassembled WGS sequence"/>
</dbReference>
<dbReference type="PROSITE" id="PS50937">
    <property type="entry name" value="HTH_MERR_2"/>
    <property type="match status" value="1"/>
</dbReference>
<proteinExistence type="predicted"/>
<evidence type="ECO:0000313" key="3">
    <source>
        <dbReference type="EMBL" id="GGG13852.1"/>
    </source>
</evidence>
<dbReference type="SMART" id="SM00422">
    <property type="entry name" value="HTH_MERR"/>
    <property type="match status" value="1"/>
</dbReference>
<protein>
    <submittedName>
        <fullName evidence="3">MerR family transcriptional regulator</fullName>
    </submittedName>
</protein>
<comment type="caution">
    <text evidence="3">The sequence shown here is derived from an EMBL/GenBank/DDBJ whole genome shotgun (WGS) entry which is preliminary data.</text>
</comment>
<accession>A0A917FY67</accession>
<dbReference type="SUPFAM" id="SSF46955">
    <property type="entry name" value="Putative DNA-binding domain"/>
    <property type="match status" value="1"/>
</dbReference>
<dbReference type="Gene3D" id="1.10.1660.10">
    <property type="match status" value="1"/>
</dbReference>
<sequence>MSVSALAFRLGVAPSTLRTWERRYGIGASDHESGHHRRYTAADVERLECMHRAVQEGAPPAEAARYALNAIATRPTDADNIEQRNQVWNHPVNSMKTDGSEGASASPAAPASLGTDDDVRELAAAVDIRDTVSMHRILDRSIDGRGAADTWSGVVLPLLRWLDAGGSADEATSTRAESFSCCVSSAMATAMVDSPVPTGSPRVLLASPPGEKPDLELRALAAALARAAVDVRLLPRAIGTGSLISGVVDARPDVLVFWLPEREVSVLPWVRAIRRRCTGLHILVAGRGWTPESLPRTIPRIGGVDTAFGAVYDAVS</sequence>
<dbReference type="AlphaFoldDB" id="A0A917FY67"/>
<evidence type="ECO:0000256" key="1">
    <source>
        <dbReference type="SAM" id="MobiDB-lite"/>
    </source>
</evidence>
<dbReference type="InterPro" id="IPR000551">
    <property type="entry name" value="MerR-type_HTH_dom"/>
</dbReference>
<dbReference type="EMBL" id="BMCU01000003">
    <property type="protein sequence ID" value="GGG13852.1"/>
    <property type="molecule type" value="Genomic_DNA"/>
</dbReference>
<keyword evidence="4" id="KW-1185">Reference proteome</keyword>
<evidence type="ECO:0000259" key="2">
    <source>
        <dbReference type="PROSITE" id="PS50937"/>
    </source>
</evidence>
<dbReference type="GO" id="GO:0003677">
    <property type="term" value="F:DNA binding"/>
    <property type="evidence" value="ECO:0007669"/>
    <property type="project" value="InterPro"/>
</dbReference>
<reference evidence="3" key="1">
    <citation type="journal article" date="2014" name="Int. J. Syst. Evol. Microbiol.">
        <title>Complete genome sequence of Corynebacterium casei LMG S-19264T (=DSM 44701T), isolated from a smear-ripened cheese.</title>
        <authorList>
            <consortium name="US DOE Joint Genome Institute (JGI-PGF)"/>
            <person name="Walter F."/>
            <person name="Albersmeier A."/>
            <person name="Kalinowski J."/>
            <person name="Ruckert C."/>
        </authorList>
    </citation>
    <scope>NUCLEOTIDE SEQUENCE</scope>
    <source>
        <strain evidence="3">CCM 7905</strain>
    </source>
</reference>
<dbReference type="GO" id="GO:0006355">
    <property type="term" value="P:regulation of DNA-templated transcription"/>
    <property type="evidence" value="ECO:0007669"/>
    <property type="project" value="InterPro"/>
</dbReference>
<dbReference type="InterPro" id="IPR009061">
    <property type="entry name" value="DNA-bd_dom_put_sf"/>
</dbReference>
<gene>
    <name evidence="3" type="ORF">GCM10007304_29900</name>
</gene>
<dbReference type="Pfam" id="PF13411">
    <property type="entry name" value="MerR_1"/>
    <property type="match status" value="1"/>
</dbReference>
<dbReference type="RefSeq" id="WP_268236739.1">
    <property type="nucleotide sequence ID" value="NZ_BMCU01000003.1"/>
</dbReference>